<reference evidence="1" key="1">
    <citation type="submission" date="2018-11" db="EMBL/GenBank/DDBJ databases">
        <authorList>
            <person name="Alioto T."/>
            <person name="Alioto T."/>
        </authorList>
    </citation>
    <scope>NUCLEOTIDE SEQUENCE</scope>
</reference>
<protein>
    <recommendedName>
        <fullName evidence="3">Transposase Tc1-like domain-containing protein</fullName>
    </recommendedName>
</protein>
<sequence length="202" mass="23422">MNQRPISDDAVWHRLKYRNLSCRGPARGPILTPRHSCERLQWAIHQQNWRHQQWKTVIFGDKIRYSISNADVRTRISSRQGERYAENCIMERDPWGGPIIMVWGGIGLNHKLRPVVFQNLGPGRGNDVKASRYTDQVLRPHVVPHFARFQHNTFQHDNARSNTARATRDFLQQGNITIICLIYVTISKFPLQVKIVSFLSTG</sequence>
<proteinExistence type="predicted"/>
<dbReference type="Proteomes" id="UP000596742">
    <property type="component" value="Unassembled WGS sequence"/>
</dbReference>
<organism evidence="1 2">
    <name type="scientific">Mytilus galloprovincialis</name>
    <name type="common">Mediterranean mussel</name>
    <dbReference type="NCBI Taxonomy" id="29158"/>
    <lineage>
        <taxon>Eukaryota</taxon>
        <taxon>Metazoa</taxon>
        <taxon>Spiralia</taxon>
        <taxon>Lophotrochozoa</taxon>
        <taxon>Mollusca</taxon>
        <taxon>Bivalvia</taxon>
        <taxon>Autobranchia</taxon>
        <taxon>Pteriomorphia</taxon>
        <taxon>Mytilida</taxon>
        <taxon>Mytiloidea</taxon>
        <taxon>Mytilidae</taxon>
        <taxon>Mytilinae</taxon>
        <taxon>Mytilus</taxon>
    </lineage>
</organism>
<dbReference type="Gene3D" id="3.30.420.10">
    <property type="entry name" value="Ribonuclease H-like superfamily/Ribonuclease H"/>
    <property type="match status" value="1"/>
</dbReference>
<accession>A0A8B6FED8</accession>
<dbReference type="GO" id="GO:0003676">
    <property type="term" value="F:nucleic acid binding"/>
    <property type="evidence" value="ECO:0007669"/>
    <property type="project" value="InterPro"/>
</dbReference>
<gene>
    <name evidence="1" type="ORF">MGAL_10B021253</name>
</gene>
<dbReference type="AlphaFoldDB" id="A0A8B6FED8"/>
<evidence type="ECO:0008006" key="3">
    <source>
        <dbReference type="Google" id="ProtNLM"/>
    </source>
</evidence>
<name>A0A8B6FED8_MYTGA</name>
<dbReference type="InterPro" id="IPR036397">
    <property type="entry name" value="RNaseH_sf"/>
</dbReference>
<evidence type="ECO:0000313" key="1">
    <source>
        <dbReference type="EMBL" id="VDI47988.1"/>
    </source>
</evidence>
<keyword evidence="2" id="KW-1185">Reference proteome</keyword>
<dbReference type="OrthoDB" id="6286709at2759"/>
<evidence type="ECO:0000313" key="2">
    <source>
        <dbReference type="Proteomes" id="UP000596742"/>
    </source>
</evidence>
<dbReference type="EMBL" id="UYJE01006672">
    <property type="protein sequence ID" value="VDI47988.1"/>
    <property type="molecule type" value="Genomic_DNA"/>
</dbReference>
<comment type="caution">
    <text evidence="1">The sequence shown here is derived from an EMBL/GenBank/DDBJ whole genome shotgun (WGS) entry which is preliminary data.</text>
</comment>